<evidence type="ECO:0000256" key="3">
    <source>
        <dbReference type="ARBA" id="ARBA00022553"/>
    </source>
</evidence>
<dbReference type="InterPro" id="IPR050482">
    <property type="entry name" value="Sensor_HK_TwoCompSys"/>
</dbReference>
<evidence type="ECO:0000256" key="4">
    <source>
        <dbReference type="ARBA" id="ARBA00022679"/>
    </source>
</evidence>
<dbReference type="InterPro" id="IPR011712">
    <property type="entry name" value="Sig_transdc_His_kin_sub3_dim/P"/>
</dbReference>
<organism evidence="11 12">
    <name type="scientific">Sphaerimonospora thailandensis</name>
    <dbReference type="NCBI Taxonomy" id="795644"/>
    <lineage>
        <taxon>Bacteria</taxon>
        <taxon>Bacillati</taxon>
        <taxon>Actinomycetota</taxon>
        <taxon>Actinomycetes</taxon>
        <taxon>Streptosporangiales</taxon>
        <taxon>Streptosporangiaceae</taxon>
        <taxon>Sphaerimonospora</taxon>
    </lineage>
</organism>
<dbReference type="EMBL" id="BOOG01000031">
    <property type="protein sequence ID" value="GIH71186.1"/>
    <property type="molecule type" value="Genomic_DNA"/>
</dbReference>
<feature type="transmembrane region" description="Helical" evidence="9">
    <location>
        <begin position="470"/>
        <end position="492"/>
    </location>
</feature>
<dbReference type="GO" id="GO:0000155">
    <property type="term" value="F:phosphorelay sensor kinase activity"/>
    <property type="evidence" value="ECO:0007669"/>
    <property type="project" value="InterPro"/>
</dbReference>
<evidence type="ECO:0000256" key="1">
    <source>
        <dbReference type="ARBA" id="ARBA00000085"/>
    </source>
</evidence>
<dbReference type="GO" id="GO:0016020">
    <property type="term" value="C:membrane"/>
    <property type="evidence" value="ECO:0007669"/>
    <property type="project" value="InterPro"/>
</dbReference>
<keyword evidence="9" id="KW-0472">Membrane</keyword>
<keyword evidence="6 11" id="KW-0418">Kinase</keyword>
<dbReference type="Pfam" id="PF13796">
    <property type="entry name" value="Sensor"/>
    <property type="match status" value="1"/>
</dbReference>
<keyword evidence="9" id="KW-1133">Transmembrane helix</keyword>
<keyword evidence="7" id="KW-0067">ATP-binding</keyword>
<evidence type="ECO:0000256" key="5">
    <source>
        <dbReference type="ARBA" id="ARBA00022741"/>
    </source>
</evidence>
<dbReference type="RefSeq" id="WP_204016892.1">
    <property type="nucleotide sequence ID" value="NZ_BOOG01000031.1"/>
</dbReference>
<evidence type="ECO:0000313" key="11">
    <source>
        <dbReference type="EMBL" id="GIH71186.1"/>
    </source>
</evidence>
<dbReference type="PANTHER" id="PTHR24421:SF10">
    <property type="entry name" value="NITRATE_NITRITE SENSOR PROTEIN NARQ"/>
    <property type="match status" value="1"/>
</dbReference>
<dbReference type="SUPFAM" id="SSF55874">
    <property type="entry name" value="ATPase domain of HSP90 chaperone/DNA topoisomerase II/histidine kinase"/>
    <property type="match status" value="1"/>
</dbReference>
<comment type="catalytic activity">
    <reaction evidence="1">
        <text>ATP + protein L-histidine = ADP + protein N-phospho-L-histidine.</text>
        <dbReference type="EC" id="2.7.13.3"/>
    </reaction>
</comment>
<dbReference type="CDD" id="cd16917">
    <property type="entry name" value="HATPase_UhpB-NarQ-NarX-like"/>
    <property type="match status" value="1"/>
</dbReference>
<evidence type="ECO:0000256" key="7">
    <source>
        <dbReference type="ARBA" id="ARBA00022840"/>
    </source>
</evidence>
<comment type="caution">
    <text evidence="11">The sequence shown here is derived from an EMBL/GenBank/DDBJ whole genome shotgun (WGS) entry which is preliminary data.</text>
</comment>
<dbReference type="Pfam" id="PF07730">
    <property type="entry name" value="HisKA_3"/>
    <property type="match status" value="1"/>
</dbReference>
<dbReference type="EC" id="2.7.13.3" evidence="2"/>
<evidence type="ECO:0000256" key="2">
    <source>
        <dbReference type="ARBA" id="ARBA00012438"/>
    </source>
</evidence>
<keyword evidence="8" id="KW-0902">Two-component regulatory system</keyword>
<feature type="transmembrane region" description="Helical" evidence="9">
    <location>
        <begin position="135"/>
        <end position="155"/>
    </location>
</feature>
<keyword evidence="5" id="KW-0547">Nucleotide-binding</keyword>
<dbReference type="Gene3D" id="3.30.565.10">
    <property type="entry name" value="Histidine kinase-like ATPase, C-terminal domain"/>
    <property type="match status" value="1"/>
</dbReference>
<feature type="domain" description="Histidine kinase/HSP90-like ATPase" evidence="10">
    <location>
        <begin position="322"/>
        <end position="412"/>
    </location>
</feature>
<protein>
    <recommendedName>
        <fullName evidence="2">histidine kinase</fullName>
        <ecNumber evidence="2">2.7.13.3</ecNumber>
    </recommendedName>
</protein>
<sequence>MALNRIAGTTIAALAKGAVLFGVAMLGQAVAIVMLAAIMLSFGLGMVFLFPSAVRLVRGMTGLNRRLAREWSGVEIEAPYQPAPPPPVPYADGWYREGRNLYKTPRIPAFNRRFNWMLKDPATWRDFAYLLADPWSGAMAAAAPVLIVALGVVQFATGTGLLWPVLALLALATAPWVAPWGVRIHGRFAHALLTPTEKARLTRRVDQLARTRGEVVDSQAAELRRIERDLHDGAQARLVAIGMTIGAAEQLVGSDPNAAKALLAKAREASATALHELRQVVRGIHPPVLAERGLGDAVRALALDSPMRTHVTVDLPTRPQAPVESAAYFAISELLTNAVRHGEATEAWIDISHREGNLRVSVTDNGHGGADPARGTGLNGIERRMAAFDGVLALNSPAGGPTTAVLELPRALGTARAPHPAWKSVTIAVGWTLAAVPTFPQGFVPMVIKLTGNGETGKSWFLALHLPESFQWPVIAGMIALGGAMYTAAALLTAQAKRAEEGEGCG</sequence>
<keyword evidence="3" id="KW-0597">Phosphoprotein</keyword>
<reference evidence="11" key="1">
    <citation type="submission" date="2021-01" db="EMBL/GenBank/DDBJ databases">
        <title>Whole genome shotgun sequence of Sphaerimonospora thailandensis NBRC 107569.</title>
        <authorList>
            <person name="Komaki H."/>
            <person name="Tamura T."/>
        </authorList>
    </citation>
    <scope>NUCLEOTIDE SEQUENCE</scope>
    <source>
        <strain evidence="11">NBRC 107569</strain>
    </source>
</reference>
<evidence type="ECO:0000256" key="9">
    <source>
        <dbReference type="SAM" id="Phobius"/>
    </source>
</evidence>
<name>A0A8J3R8A9_9ACTN</name>
<keyword evidence="4" id="KW-0808">Transferase</keyword>
<evidence type="ECO:0000313" key="12">
    <source>
        <dbReference type="Proteomes" id="UP000610966"/>
    </source>
</evidence>
<evidence type="ECO:0000259" key="10">
    <source>
        <dbReference type="SMART" id="SM00387"/>
    </source>
</evidence>
<dbReference type="InterPro" id="IPR025828">
    <property type="entry name" value="Put_sensor_dom"/>
</dbReference>
<evidence type="ECO:0000256" key="8">
    <source>
        <dbReference type="ARBA" id="ARBA00023012"/>
    </source>
</evidence>
<dbReference type="SMART" id="SM00387">
    <property type="entry name" value="HATPase_c"/>
    <property type="match status" value="1"/>
</dbReference>
<gene>
    <name evidence="11" type="ORF">Mth01_34390</name>
</gene>
<dbReference type="Gene3D" id="1.20.5.1930">
    <property type="match status" value="1"/>
</dbReference>
<dbReference type="Proteomes" id="UP000610966">
    <property type="component" value="Unassembled WGS sequence"/>
</dbReference>
<dbReference type="GO" id="GO:0005524">
    <property type="term" value="F:ATP binding"/>
    <property type="evidence" value="ECO:0007669"/>
    <property type="project" value="UniProtKB-KW"/>
</dbReference>
<accession>A0A8J3R8A9</accession>
<feature type="transmembrane region" description="Helical" evidence="9">
    <location>
        <begin position="161"/>
        <end position="182"/>
    </location>
</feature>
<dbReference type="InterPro" id="IPR036890">
    <property type="entry name" value="HATPase_C_sf"/>
</dbReference>
<evidence type="ECO:0000256" key="6">
    <source>
        <dbReference type="ARBA" id="ARBA00022777"/>
    </source>
</evidence>
<keyword evidence="9" id="KW-0812">Transmembrane</keyword>
<dbReference type="InterPro" id="IPR003594">
    <property type="entry name" value="HATPase_dom"/>
</dbReference>
<dbReference type="AlphaFoldDB" id="A0A8J3R8A9"/>
<proteinExistence type="predicted"/>
<keyword evidence="12" id="KW-1185">Reference proteome</keyword>
<dbReference type="PANTHER" id="PTHR24421">
    <property type="entry name" value="NITRATE/NITRITE SENSOR PROTEIN NARX-RELATED"/>
    <property type="match status" value="1"/>
</dbReference>
<dbReference type="GO" id="GO:0046983">
    <property type="term" value="F:protein dimerization activity"/>
    <property type="evidence" value="ECO:0007669"/>
    <property type="project" value="InterPro"/>
</dbReference>
<dbReference type="Pfam" id="PF02518">
    <property type="entry name" value="HATPase_c"/>
    <property type="match status" value="1"/>
</dbReference>